<evidence type="ECO:0000256" key="3">
    <source>
        <dbReference type="ARBA" id="ARBA00022448"/>
    </source>
</evidence>
<reference evidence="10" key="1">
    <citation type="submission" date="2022-02" db="EMBL/GenBank/DDBJ databases">
        <authorList>
            <person name="Lee M."/>
            <person name="Kim S.-J."/>
            <person name="Jung M.-Y."/>
        </authorList>
    </citation>
    <scope>NUCLEOTIDE SEQUENCE</scope>
    <source>
        <strain evidence="10">JHP9</strain>
    </source>
</reference>
<dbReference type="PANTHER" id="PTHR21716">
    <property type="entry name" value="TRANSMEMBRANE PROTEIN"/>
    <property type="match status" value="1"/>
</dbReference>
<evidence type="ECO:0000256" key="5">
    <source>
        <dbReference type="ARBA" id="ARBA00022692"/>
    </source>
</evidence>
<feature type="transmembrane region" description="Helical" evidence="9">
    <location>
        <begin position="262"/>
        <end position="287"/>
    </location>
</feature>
<dbReference type="InterPro" id="IPR002549">
    <property type="entry name" value="AI-2E-like"/>
</dbReference>
<feature type="transmembrane region" description="Helical" evidence="9">
    <location>
        <begin position="89"/>
        <end position="110"/>
    </location>
</feature>
<organism evidence="10 11">
    <name type="scientific">Brachybacterium equifaecis</name>
    <dbReference type="NCBI Taxonomy" id="2910770"/>
    <lineage>
        <taxon>Bacteria</taxon>
        <taxon>Bacillati</taxon>
        <taxon>Actinomycetota</taxon>
        <taxon>Actinomycetes</taxon>
        <taxon>Micrococcales</taxon>
        <taxon>Dermabacteraceae</taxon>
        <taxon>Brachybacterium</taxon>
    </lineage>
</organism>
<feature type="transmembrane region" description="Helical" evidence="9">
    <location>
        <begin position="170"/>
        <end position="195"/>
    </location>
</feature>
<keyword evidence="4" id="KW-1003">Cell membrane</keyword>
<keyword evidence="3" id="KW-0813">Transport</keyword>
<comment type="subcellular location">
    <subcellularLocation>
        <location evidence="1">Cell membrane</location>
        <topology evidence="1">Multi-pass membrane protein</topology>
    </subcellularLocation>
</comment>
<keyword evidence="7 9" id="KW-0472">Membrane</keyword>
<evidence type="ECO:0000313" key="10">
    <source>
        <dbReference type="EMBL" id="MCL6422738.1"/>
    </source>
</evidence>
<feature type="transmembrane region" description="Helical" evidence="9">
    <location>
        <begin position="35"/>
        <end position="53"/>
    </location>
</feature>
<dbReference type="Pfam" id="PF01594">
    <property type="entry name" value="AI-2E_transport"/>
    <property type="match status" value="1"/>
</dbReference>
<dbReference type="PANTHER" id="PTHR21716:SF53">
    <property type="entry name" value="PERMEASE PERM-RELATED"/>
    <property type="match status" value="1"/>
</dbReference>
<evidence type="ECO:0000256" key="2">
    <source>
        <dbReference type="ARBA" id="ARBA00009773"/>
    </source>
</evidence>
<feature type="transmembrane region" description="Helical" evidence="9">
    <location>
        <begin position="236"/>
        <end position="256"/>
    </location>
</feature>
<keyword evidence="11" id="KW-1185">Reference proteome</keyword>
<evidence type="ECO:0000256" key="1">
    <source>
        <dbReference type="ARBA" id="ARBA00004651"/>
    </source>
</evidence>
<comment type="similarity">
    <text evidence="2">Belongs to the autoinducer-2 exporter (AI-2E) (TC 2.A.86) family.</text>
</comment>
<evidence type="ECO:0000256" key="9">
    <source>
        <dbReference type="SAM" id="Phobius"/>
    </source>
</evidence>
<keyword evidence="5 9" id="KW-0812">Transmembrane</keyword>
<evidence type="ECO:0000313" key="11">
    <source>
        <dbReference type="Proteomes" id="UP001203761"/>
    </source>
</evidence>
<feature type="transmembrane region" description="Helical" evidence="9">
    <location>
        <begin position="330"/>
        <end position="357"/>
    </location>
</feature>
<feature type="transmembrane region" description="Helical" evidence="9">
    <location>
        <begin position="59"/>
        <end position="77"/>
    </location>
</feature>
<evidence type="ECO:0000256" key="8">
    <source>
        <dbReference type="SAM" id="MobiDB-lite"/>
    </source>
</evidence>
<sequence length="428" mass="45522">MLKPRNLRAASAARAASAPQEVQEIPIGVRRLGAWSWRFLIIAAAFALIIWGLVKLATLVVPVLIAVLIASFMMPLVNLLTKHTFLGRLAASALALVGLIVVVVGMAYLAGRQLVDQASDISVKAVSGFQGMLDWATQTFNIEKSGWLDTVTSEALAKIQENSGRLISGAFSTVSVVGTIGTGIIVALFTLLFLLANGQSIWRWCVGLLPPEARVPVHESFRRGWKALSAYMRTQILVAAVDATGIALGMVVLGTGAYAVPIWMLVFLFSFVPLVGAVVSGAIAVLIVFVLKGWAFALGMLAAVLIVQQLESNILQPVLMGKAVELHPLAVFLGVTAGALTAGIAGALFAIPLIAFVNATLLYLTGRDPSPELGEDQAAHEELLAPPQPKYTKEQEEALARKDGRATGSTSVAQLMKRTVSRRSDQVR</sequence>
<dbReference type="RefSeq" id="WP_249736855.1">
    <property type="nucleotide sequence ID" value="NZ_JAKNCJ010000002.1"/>
</dbReference>
<protein>
    <submittedName>
        <fullName evidence="10">AI-2E family transporter</fullName>
    </submittedName>
</protein>
<dbReference type="EMBL" id="JAKNCJ010000002">
    <property type="protein sequence ID" value="MCL6422738.1"/>
    <property type="molecule type" value="Genomic_DNA"/>
</dbReference>
<evidence type="ECO:0000256" key="4">
    <source>
        <dbReference type="ARBA" id="ARBA00022475"/>
    </source>
</evidence>
<gene>
    <name evidence="10" type="ORF">Bequi_04945</name>
</gene>
<name>A0ABT0QZX3_9MICO</name>
<keyword evidence="6 9" id="KW-1133">Transmembrane helix</keyword>
<feature type="transmembrane region" description="Helical" evidence="9">
    <location>
        <begin position="294"/>
        <end position="310"/>
    </location>
</feature>
<proteinExistence type="inferred from homology"/>
<feature type="compositionally biased region" description="Basic and acidic residues" evidence="8">
    <location>
        <begin position="391"/>
        <end position="405"/>
    </location>
</feature>
<evidence type="ECO:0000256" key="6">
    <source>
        <dbReference type="ARBA" id="ARBA00022989"/>
    </source>
</evidence>
<accession>A0ABT0QZX3</accession>
<feature type="region of interest" description="Disordered" evidence="8">
    <location>
        <begin position="375"/>
        <end position="428"/>
    </location>
</feature>
<evidence type="ECO:0000256" key="7">
    <source>
        <dbReference type="ARBA" id="ARBA00023136"/>
    </source>
</evidence>
<dbReference type="Proteomes" id="UP001203761">
    <property type="component" value="Unassembled WGS sequence"/>
</dbReference>
<comment type="caution">
    <text evidence="10">The sequence shown here is derived from an EMBL/GenBank/DDBJ whole genome shotgun (WGS) entry which is preliminary data.</text>
</comment>